<comment type="caution">
    <text evidence="2">The sequence shown here is derived from an EMBL/GenBank/DDBJ whole genome shotgun (WGS) entry which is preliminary data.</text>
</comment>
<proteinExistence type="predicted"/>
<feature type="compositionally biased region" description="Basic and acidic residues" evidence="1">
    <location>
        <begin position="64"/>
        <end position="86"/>
    </location>
</feature>
<dbReference type="AlphaFoldDB" id="A0A9P8ULR7"/>
<evidence type="ECO:0000256" key="1">
    <source>
        <dbReference type="SAM" id="MobiDB-lite"/>
    </source>
</evidence>
<reference evidence="2" key="1">
    <citation type="journal article" date="2021" name="Nat. Commun.">
        <title>Genetic determinants of endophytism in the Arabidopsis root mycobiome.</title>
        <authorList>
            <person name="Mesny F."/>
            <person name="Miyauchi S."/>
            <person name="Thiergart T."/>
            <person name="Pickel B."/>
            <person name="Atanasova L."/>
            <person name="Karlsson M."/>
            <person name="Huettel B."/>
            <person name="Barry K.W."/>
            <person name="Haridas S."/>
            <person name="Chen C."/>
            <person name="Bauer D."/>
            <person name="Andreopoulos W."/>
            <person name="Pangilinan J."/>
            <person name="LaButti K."/>
            <person name="Riley R."/>
            <person name="Lipzen A."/>
            <person name="Clum A."/>
            <person name="Drula E."/>
            <person name="Henrissat B."/>
            <person name="Kohler A."/>
            <person name="Grigoriev I.V."/>
            <person name="Martin F.M."/>
            <person name="Hacquard S."/>
        </authorList>
    </citation>
    <scope>NUCLEOTIDE SEQUENCE</scope>
    <source>
        <strain evidence="2">MPI-SDFR-AT-0073</strain>
    </source>
</reference>
<feature type="region of interest" description="Disordered" evidence="1">
    <location>
        <begin position="64"/>
        <end position="93"/>
    </location>
</feature>
<evidence type="ECO:0000313" key="2">
    <source>
        <dbReference type="EMBL" id="KAH6654910.1"/>
    </source>
</evidence>
<dbReference type="Proteomes" id="UP000758603">
    <property type="component" value="Unassembled WGS sequence"/>
</dbReference>
<feature type="compositionally biased region" description="Polar residues" evidence="1">
    <location>
        <begin position="24"/>
        <end position="37"/>
    </location>
</feature>
<dbReference type="EMBL" id="JAGPXC010000004">
    <property type="protein sequence ID" value="KAH6654910.1"/>
    <property type="molecule type" value="Genomic_DNA"/>
</dbReference>
<dbReference type="RefSeq" id="XP_045959180.1">
    <property type="nucleotide sequence ID" value="XM_046107405.1"/>
</dbReference>
<feature type="region of interest" description="Disordered" evidence="1">
    <location>
        <begin position="362"/>
        <end position="385"/>
    </location>
</feature>
<sequence length="385" mass="43549">MRPFFRRFLLVSLRPYKLKKTKKQSSATPRSQPTIEQPTRGGNLGRPRAKPCCENCNIIHNRIDTTERPERRNDGDETKQDGESGKGSKTMPIRDTLAGAREEAEPDPEPITCLSKRHRLLTENGPERVWAWVRQEPAMGAGRETAERFWTAKIHRKTRREEASAQTNLVQSHEQKGQFKSCHGGMGIVTVKTEISEHRKPRGREVGDNKKTAYEPGITQSTIGRMEKAQNTSIWQKRQDPVVYKGSPRNLLASRPVVANSALVQQRSKAFLHHRPYQALARIDQRAEALGRALGITTPEGLNPMHSSGRQRPSGHDSIRQWGIEPNHGELDLKTGKACDLSYETGIIEFIDKYTKYNQARDMDDQRSDSNNGDNDDELSTIVVE</sequence>
<protein>
    <submittedName>
        <fullName evidence="2">Uncharacterized protein</fullName>
    </submittedName>
</protein>
<dbReference type="GeneID" id="70136296"/>
<accession>A0A9P8ULR7</accession>
<name>A0A9P8ULR7_9PEZI</name>
<evidence type="ECO:0000313" key="3">
    <source>
        <dbReference type="Proteomes" id="UP000758603"/>
    </source>
</evidence>
<keyword evidence="3" id="KW-1185">Reference proteome</keyword>
<gene>
    <name evidence="2" type="ORF">BKA67DRAFT_659170</name>
</gene>
<feature type="region of interest" description="Disordered" evidence="1">
    <location>
        <begin position="297"/>
        <end position="323"/>
    </location>
</feature>
<feature type="region of interest" description="Disordered" evidence="1">
    <location>
        <begin position="19"/>
        <end position="51"/>
    </location>
</feature>
<organism evidence="2 3">
    <name type="scientific">Truncatella angustata</name>
    <dbReference type="NCBI Taxonomy" id="152316"/>
    <lineage>
        <taxon>Eukaryota</taxon>
        <taxon>Fungi</taxon>
        <taxon>Dikarya</taxon>
        <taxon>Ascomycota</taxon>
        <taxon>Pezizomycotina</taxon>
        <taxon>Sordariomycetes</taxon>
        <taxon>Xylariomycetidae</taxon>
        <taxon>Amphisphaeriales</taxon>
        <taxon>Sporocadaceae</taxon>
        <taxon>Truncatella</taxon>
    </lineage>
</organism>